<dbReference type="EMBL" id="VSSQ01000053">
    <property type="protein sequence ID" value="MPL70454.1"/>
    <property type="molecule type" value="Genomic_DNA"/>
</dbReference>
<dbReference type="PANTHER" id="PTHR43790:SF4">
    <property type="entry name" value="GUANOSINE IMPORT ATP-BINDING PROTEIN NUPO"/>
    <property type="match status" value="1"/>
</dbReference>
<dbReference type="GO" id="GO:0016887">
    <property type="term" value="F:ATP hydrolysis activity"/>
    <property type="evidence" value="ECO:0007669"/>
    <property type="project" value="InterPro"/>
</dbReference>
<dbReference type="InterPro" id="IPR003439">
    <property type="entry name" value="ABC_transporter-like_ATP-bd"/>
</dbReference>
<organism evidence="4">
    <name type="scientific">bioreactor metagenome</name>
    <dbReference type="NCBI Taxonomy" id="1076179"/>
    <lineage>
        <taxon>unclassified sequences</taxon>
        <taxon>metagenomes</taxon>
        <taxon>ecological metagenomes</taxon>
    </lineage>
</organism>
<keyword evidence="1" id="KW-0547">Nucleotide-binding</keyword>
<protein>
    <submittedName>
        <fullName evidence="4">Galactose/methyl galactoside import ATP-binding protein MglA</fullName>
        <ecNumber evidence="4">3.6.3.17</ecNumber>
    </submittedName>
</protein>
<reference evidence="4" key="1">
    <citation type="submission" date="2019-08" db="EMBL/GenBank/DDBJ databases">
        <authorList>
            <person name="Kucharzyk K."/>
            <person name="Murdoch R.W."/>
            <person name="Higgins S."/>
            <person name="Loffler F."/>
        </authorList>
    </citation>
    <scope>NUCLEOTIDE SEQUENCE</scope>
</reference>
<evidence type="ECO:0000259" key="3">
    <source>
        <dbReference type="PROSITE" id="PS50893"/>
    </source>
</evidence>
<name>A0A644TU34_9ZZZZ</name>
<dbReference type="SUPFAM" id="SSF52540">
    <property type="entry name" value="P-loop containing nucleoside triphosphate hydrolases"/>
    <property type="match status" value="2"/>
</dbReference>
<dbReference type="SMART" id="SM00382">
    <property type="entry name" value="AAA"/>
    <property type="match status" value="2"/>
</dbReference>
<dbReference type="Gene3D" id="3.40.50.300">
    <property type="entry name" value="P-loop containing nucleotide triphosphate hydrolases"/>
    <property type="match status" value="2"/>
</dbReference>
<evidence type="ECO:0000313" key="4">
    <source>
        <dbReference type="EMBL" id="MPL70454.1"/>
    </source>
</evidence>
<dbReference type="PANTHER" id="PTHR43790">
    <property type="entry name" value="CARBOHYDRATE TRANSPORT ATP-BINDING PROTEIN MG119-RELATED"/>
    <property type="match status" value="1"/>
</dbReference>
<evidence type="ECO:0000256" key="1">
    <source>
        <dbReference type="ARBA" id="ARBA00022741"/>
    </source>
</evidence>
<dbReference type="InterPro" id="IPR027417">
    <property type="entry name" value="P-loop_NTPase"/>
</dbReference>
<feature type="domain" description="ABC transporter" evidence="3">
    <location>
        <begin position="3"/>
        <end position="234"/>
    </location>
</feature>
<dbReference type="InterPro" id="IPR003593">
    <property type="entry name" value="AAA+_ATPase"/>
</dbReference>
<dbReference type="GO" id="GO:0005524">
    <property type="term" value="F:ATP binding"/>
    <property type="evidence" value="ECO:0007669"/>
    <property type="project" value="UniProtKB-KW"/>
</dbReference>
<feature type="domain" description="ABC transporter" evidence="3">
    <location>
        <begin position="248"/>
        <end position="488"/>
    </location>
</feature>
<dbReference type="Pfam" id="PF00005">
    <property type="entry name" value="ABC_tran"/>
    <property type="match status" value="2"/>
</dbReference>
<dbReference type="EC" id="3.6.3.17" evidence="4"/>
<dbReference type="CDD" id="cd03216">
    <property type="entry name" value="ABC_Carb_Monos_I"/>
    <property type="match status" value="1"/>
</dbReference>
<evidence type="ECO:0000256" key="2">
    <source>
        <dbReference type="ARBA" id="ARBA00022840"/>
    </source>
</evidence>
<dbReference type="PROSITE" id="PS50893">
    <property type="entry name" value="ABC_TRANSPORTER_2"/>
    <property type="match status" value="2"/>
</dbReference>
<keyword evidence="4" id="KW-0378">Hydrolase</keyword>
<comment type="caution">
    <text evidence="4">The sequence shown here is derived from an EMBL/GenBank/DDBJ whole genome shotgun (WGS) entry which is preliminary data.</text>
</comment>
<proteinExistence type="predicted"/>
<gene>
    <name evidence="4" type="primary">mglA_8</name>
    <name evidence="4" type="ORF">SDC9_16210</name>
</gene>
<dbReference type="AlphaFoldDB" id="A0A644TU34"/>
<dbReference type="InterPro" id="IPR050107">
    <property type="entry name" value="ABC_carbohydrate_import_ATPase"/>
</dbReference>
<keyword evidence="2 4" id="KW-0067">ATP-binding</keyword>
<accession>A0A644TU34</accession>
<sequence>MTIELQNISKRFGALKANDSISLTVPPGCIQGILGENGAGKSTLMKIFSGFLRPDSGELRFDGKTVRIHSPDDAIRLGIGMLHQDPLDFPPFRVIDDFILGSPGGLIPDRRRALSDFNSLSARFGFNLSAEARVASLTVGERQQLEILRLLWLGAKVLILDEPTTGISQAQKEKLFATLRTLADQGMTVFFVSHKLKDVEALCGRAAVLRQGVLAGSMERPFDKAALVRMMFGKEVKLAAKSGVPPGKKVLTVKTGALDSIRLRIKDVNLEVRAGEVVGIAGMEGSGQDLFLRACGGLVEPSGGQFCLDETETPMNGKTYHDYMRQGVAYLPAARLEKGLISGLSLAEHFTLSVKPKGAFIDKKAAAALSKARIAAFNIKGRPDSPVESLSGGNQQRALLSLLPEKASLLLVEHPTRGLDIESTIYIWGKLRERCASGTAILFISSDLDEILRYSDKVLVFFAGKVTPLIAAESLNVQKLGELIGGMGWDAFKGNGDA</sequence>